<dbReference type="InterPro" id="IPR011010">
    <property type="entry name" value="DNA_brk_join_enz"/>
</dbReference>
<dbReference type="GO" id="GO:0015074">
    <property type="term" value="P:DNA integration"/>
    <property type="evidence" value="ECO:0007669"/>
    <property type="project" value="UniProtKB-KW"/>
</dbReference>
<dbReference type="PANTHER" id="PTHR30629:SF2">
    <property type="entry name" value="PROPHAGE INTEGRASE INTS-RELATED"/>
    <property type="match status" value="1"/>
</dbReference>
<dbReference type="PROSITE" id="PS51900">
    <property type="entry name" value="CB"/>
    <property type="match status" value="1"/>
</dbReference>
<dbReference type="SUPFAM" id="SSF56349">
    <property type="entry name" value="DNA breaking-rejoining enzymes"/>
    <property type="match status" value="1"/>
</dbReference>
<evidence type="ECO:0000256" key="1">
    <source>
        <dbReference type="ARBA" id="ARBA00008857"/>
    </source>
</evidence>
<evidence type="ECO:0000256" key="3">
    <source>
        <dbReference type="ARBA" id="ARBA00023125"/>
    </source>
</evidence>
<keyword evidence="4" id="KW-0233">DNA recombination</keyword>
<sequence length="418" mass="44862">MTPSRITKSEVDKAQPRAADYILWDTALKGFGLKVTKAGTKTYVAQYRTAGGRSGTTKRVTIGKHGSPWTAETARDEAKSILGLVATGSDPASDKRAIRDMPTVSALCDAYLVDGVGLKKQSTIDTDKGRIERHIKPLLGKKKVSEVTAVDIRKFLKSVADGETAGVTKTKARGKAIVKGGRGTATRTVGLLGGIFTFAIGQGLISDNPVRGVERYPDRKNERFLTLEEIAALGVTLDRAEAEGVNKTALAIIRLLLLTGARRGEIEKLRWSEVDLPGRRLKLLDSKTGQKNIPLSSVAVDYLTRRKLSVEPAATFVFPASSGGSYFTGTPRIWSVLRMSAGMPDLRIHDLRHSFASVGAAHGTPLLVLGEILGHSDHSTTQRYAHVAENPANAAADLIGNLIHSALTRKPAVTDNGR</sequence>
<dbReference type="Gene3D" id="1.10.443.10">
    <property type="entry name" value="Intergrase catalytic core"/>
    <property type="match status" value="1"/>
</dbReference>
<dbReference type="Pfam" id="PF14659">
    <property type="entry name" value="Phage_int_SAM_3"/>
    <property type="match status" value="1"/>
</dbReference>
<feature type="domain" description="Tyr recombinase" evidence="6">
    <location>
        <begin position="220"/>
        <end position="397"/>
    </location>
</feature>
<dbReference type="Proteomes" id="UP000268844">
    <property type="component" value="Unassembled WGS sequence"/>
</dbReference>
<dbReference type="InterPro" id="IPR010998">
    <property type="entry name" value="Integrase_recombinase_N"/>
</dbReference>
<dbReference type="Pfam" id="PF13356">
    <property type="entry name" value="Arm-DNA-bind_3"/>
    <property type="match status" value="1"/>
</dbReference>
<dbReference type="Pfam" id="PF00589">
    <property type="entry name" value="Phage_integrase"/>
    <property type="match status" value="1"/>
</dbReference>
<gene>
    <name evidence="8" type="primary">intS_1</name>
    <name evidence="8" type="ORF">DEVEQU_00481</name>
</gene>
<evidence type="ECO:0000259" key="6">
    <source>
        <dbReference type="PROSITE" id="PS51898"/>
    </source>
</evidence>
<dbReference type="PROSITE" id="PS51898">
    <property type="entry name" value="TYR_RECOMBINASE"/>
    <property type="match status" value="1"/>
</dbReference>
<dbReference type="CDD" id="cd00796">
    <property type="entry name" value="INT_Rci_Hp1_C"/>
    <property type="match status" value="1"/>
</dbReference>
<dbReference type="Gene3D" id="3.30.160.390">
    <property type="entry name" value="Integrase, DNA-binding domain"/>
    <property type="match status" value="1"/>
</dbReference>
<evidence type="ECO:0000256" key="4">
    <source>
        <dbReference type="ARBA" id="ARBA00023172"/>
    </source>
</evidence>
<dbReference type="AlphaFoldDB" id="A0A447I782"/>
<feature type="domain" description="Core-binding (CB)" evidence="7">
    <location>
        <begin position="102"/>
        <end position="200"/>
    </location>
</feature>
<dbReference type="InterPro" id="IPR038488">
    <property type="entry name" value="Integrase_DNA-bd_sf"/>
</dbReference>
<dbReference type="InterPro" id="IPR004107">
    <property type="entry name" value="Integrase_SAM-like_N"/>
</dbReference>
<keyword evidence="9" id="KW-1185">Reference proteome</keyword>
<dbReference type="Gene3D" id="1.10.150.130">
    <property type="match status" value="1"/>
</dbReference>
<dbReference type="InterPro" id="IPR013762">
    <property type="entry name" value="Integrase-like_cat_sf"/>
</dbReference>
<dbReference type="InterPro" id="IPR044068">
    <property type="entry name" value="CB"/>
</dbReference>
<evidence type="ECO:0000256" key="2">
    <source>
        <dbReference type="ARBA" id="ARBA00022908"/>
    </source>
</evidence>
<keyword evidence="2" id="KW-0229">DNA integration</keyword>
<dbReference type="EMBL" id="UZWD01000006">
    <property type="protein sequence ID" value="VDS03359.1"/>
    <property type="molecule type" value="Genomic_DNA"/>
</dbReference>
<evidence type="ECO:0000259" key="7">
    <source>
        <dbReference type="PROSITE" id="PS51900"/>
    </source>
</evidence>
<dbReference type="GO" id="GO:0006310">
    <property type="term" value="P:DNA recombination"/>
    <property type="evidence" value="ECO:0007669"/>
    <property type="project" value="UniProtKB-KW"/>
</dbReference>
<dbReference type="InterPro" id="IPR050808">
    <property type="entry name" value="Phage_Integrase"/>
</dbReference>
<protein>
    <submittedName>
        <fullName evidence="8">Prophage CPS-53 integrase</fullName>
    </submittedName>
</protein>
<keyword evidence="3 5" id="KW-0238">DNA-binding</keyword>
<comment type="similarity">
    <text evidence="1">Belongs to the 'phage' integrase family.</text>
</comment>
<dbReference type="OrthoDB" id="7615137at2"/>
<dbReference type="RefSeq" id="WP_126148973.1">
    <property type="nucleotide sequence ID" value="NZ_JBHTMH010000001.1"/>
</dbReference>
<accession>A0A447I782</accession>
<dbReference type="GO" id="GO:0003677">
    <property type="term" value="F:DNA binding"/>
    <property type="evidence" value="ECO:0007669"/>
    <property type="project" value="UniProtKB-UniRule"/>
</dbReference>
<name>A0A447I782_9HYPH</name>
<dbReference type="InterPro" id="IPR025166">
    <property type="entry name" value="Integrase_DNA_bind_dom"/>
</dbReference>
<dbReference type="PANTHER" id="PTHR30629">
    <property type="entry name" value="PROPHAGE INTEGRASE"/>
    <property type="match status" value="1"/>
</dbReference>
<dbReference type="InterPro" id="IPR002104">
    <property type="entry name" value="Integrase_catalytic"/>
</dbReference>
<evidence type="ECO:0000256" key="5">
    <source>
        <dbReference type="PROSITE-ProRule" id="PRU01248"/>
    </source>
</evidence>
<proteinExistence type="inferred from homology"/>
<evidence type="ECO:0000313" key="9">
    <source>
        <dbReference type="Proteomes" id="UP000268844"/>
    </source>
</evidence>
<reference evidence="8 9" key="1">
    <citation type="submission" date="2018-12" db="EMBL/GenBank/DDBJ databases">
        <authorList>
            <person name="Criscuolo A."/>
        </authorList>
    </citation>
    <scope>NUCLEOTIDE SEQUENCE [LARGE SCALE GENOMIC DNA]</scope>
    <source>
        <strain evidence="8">ACIP1116281</strain>
    </source>
</reference>
<organism evidence="8 9">
    <name type="scientific">Devosia equisanguinis</name>
    <dbReference type="NCBI Taxonomy" id="2490941"/>
    <lineage>
        <taxon>Bacteria</taxon>
        <taxon>Pseudomonadati</taxon>
        <taxon>Pseudomonadota</taxon>
        <taxon>Alphaproteobacteria</taxon>
        <taxon>Hyphomicrobiales</taxon>
        <taxon>Devosiaceae</taxon>
        <taxon>Devosia</taxon>
    </lineage>
</organism>
<evidence type="ECO:0000313" key="8">
    <source>
        <dbReference type="EMBL" id="VDS03359.1"/>
    </source>
</evidence>